<evidence type="ECO:0000256" key="3">
    <source>
        <dbReference type="ARBA" id="ARBA00022741"/>
    </source>
</evidence>
<evidence type="ECO:0000313" key="7">
    <source>
        <dbReference type="EMBL" id="OHT03972.1"/>
    </source>
</evidence>
<comment type="subunit">
    <text evidence="6">Binds to RNA polymerase II (RNAPII).</text>
</comment>
<evidence type="ECO:0000256" key="1">
    <source>
        <dbReference type="ARBA" id="ARBA00005290"/>
    </source>
</evidence>
<dbReference type="InterPro" id="IPR004130">
    <property type="entry name" value="Gpn"/>
</dbReference>
<dbReference type="GeneID" id="94840996"/>
<evidence type="ECO:0000256" key="2">
    <source>
        <dbReference type="ARBA" id="ARBA00014587"/>
    </source>
</evidence>
<dbReference type="GO" id="GO:0003924">
    <property type="term" value="F:GTPase activity"/>
    <property type="evidence" value="ECO:0007669"/>
    <property type="project" value="TreeGrafter"/>
</dbReference>
<dbReference type="CDD" id="cd17872">
    <property type="entry name" value="GPN3"/>
    <property type="match status" value="1"/>
</dbReference>
<dbReference type="Gene3D" id="3.40.50.300">
    <property type="entry name" value="P-loop containing nucleotide triphosphate hydrolases"/>
    <property type="match status" value="1"/>
</dbReference>
<dbReference type="VEuPathDB" id="TrichDB:TRFO_28628"/>
<evidence type="ECO:0000256" key="5">
    <source>
        <dbReference type="ARBA" id="ARBA00023134"/>
    </source>
</evidence>
<keyword evidence="8" id="KW-1185">Reference proteome</keyword>
<dbReference type="InterPro" id="IPR030228">
    <property type="entry name" value="Gpn3"/>
</dbReference>
<proteinExistence type="inferred from homology"/>
<protein>
    <recommendedName>
        <fullName evidence="2 6">GPN-loop GTPase 3</fullName>
    </recommendedName>
</protein>
<sequence>MNCEVKCLKSLKFPHSFMSSARFAQIVMGPAGSGKSSYIQRMIEHFEVSKRNVRSINLDPAAESLCYVPSVNITDALDVREIMEKYGEGPNGALIHCMETIVDDFEWFDEVIGENDNDYLLIDLPGQIELFSHLNILPRLFSNLLRKRYHLCTVFLLDSQFMCDSAKFLSGCLVAISAMTMMETPHINLLSKCDLLSEDQRATLEEFCNMDITMLGENLNEKSGKIDILTTRICELIQQYNLVSFIPFDPTNEEMVTQAAGQIDMVLNYYEDGEFEETNSIQNLEENE</sequence>
<organism evidence="7 8">
    <name type="scientific">Tritrichomonas foetus</name>
    <dbReference type="NCBI Taxonomy" id="1144522"/>
    <lineage>
        <taxon>Eukaryota</taxon>
        <taxon>Metamonada</taxon>
        <taxon>Parabasalia</taxon>
        <taxon>Tritrichomonadida</taxon>
        <taxon>Tritrichomonadidae</taxon>
        <taxon>Tritrichomonas</taxon>
    </lineage>
</organism>
<keyword evidence="5 6" id="KW-0342">GTP-binding</keyword>
<dbReference type="RefSeq" id="XP_068357108.1">
    <property type="nucleotide sequence ID" value="XM_068506292.1"/>
</dbReference>
<name>A0A1J4K2K0_9EUKA</name>
<dbReference type="Proteomes" id="UP000179807">
    <property type="component" value="Unassembled WGS sequence"/>
</dbReference>
<dbReference type="AlphaFoldDB" id="A0A1J4K2K0"/>
<dbReference type="SUPFAM" id="SSF52540">
    <property type="entry name" value="P-loop containing nucleoside triphosphate hydrolases"/>
    <property type="match status" value="1"/>
</dbReference>
<comment type="similarity">
    <text evidence="1 6">Belongs to the GPN-loop GTPase family.</text>
</comment>
<dbReference type="GO" id="GO:0005525">
    <property type="term" value="F:GTP binding"/>
    <property type="evidence" value="ECO:0007669"/>
    <property type="project" value="UniProtKB-KW"/>
</dbReference>
<comment type="function">
    <text evidence="6">Small GTPase required for proper nuclear import of RNA polymerase II and III (RNAPII and RNAPIII). May act at an RNAP assembly step prior to nuclear import.</text>
</comment>
<evidence type="ECO:0000313" key="8">
    <source>
        <dbReference type="Proteomes" id="UP000179807"/>
    </source>
</evidence>
<dbReference type="InterPro" id="IPR027417">
    <property type="entry name" value="P-loop_NTPase"/>
</dbReference>
<evidence type="ECO:0000256" key="4">
    <source>
        <dbReference type="ARBA" id="ARBA00022801"/>
    </source>
</evidence>
<gene>
    <name evidence="7" type="ORF">TRFO_28628</name>
</gene>
<accession>A0A1J4K2K0</accession>
<dbReference type="PANTHER" id="PTHR21231:SF7">
    <property type="entry name" value="GPN-LOOP GTPASE 3"/>
    <property type="match status" value="1"/>
</dbReference>
<reference evidence="7" key="1">
    <citation type="submission" date="2016-10" db="EMBL/GenBank/DDBJ databases">
        <authorList>
            <person name="Benchimol M."/>
            <person name="Almeida L.G."/>
            <person name="Vasconcelos A.T."/>
            <person name="Perreira-Neves A."/>
            <person name="Rosa I.A."/>
            <person name="Tasca T."/>
            <person name="Bogo M.R."/>
            <person name="de Souza W."/>
        </authorList>
    </citation>
    <scope>NUCLEOTIDE SEQUENCE [LARGE SCALE GENOMIC DNA]</scope>
    <source>
        <strain evidence="7">K</strain>
    </source>
</reference>
<dbReference type="EMBL" id="MLAK01000810">
    <property type="protein sequence ID" value="OHT03972.1"/>
    <property type="molecule type" value="Genomic_DNA"/>
</dbReference>
<dbReference type="PANTHER" id="PTHR21231">
    <property type="entry name" value="XPA-BINDING PROTEIN 1-RELATED"/>
    <property type="match status" value="1"/>
</dbReference>
<keyword evidence="4 6" id="KW-0378">Hydrolase</keyword>
<comment type="caution">
    <text evidence="7">The sequence shown here is derived from an EMBL/GenBank/DDBJ whole genome shotgun (WGS) entry which is preliminary data.</text>
</comment>
<dbReference type="Pfam" id="PF03029">
    <property type="entry name" value="ATP_bind_1"/>
    <property type="match status" value="1"/>
</dbReference>
<dbReference type="OrthoDB" id="5839at2759"/>
<evidence type="ECO:0000256" key="6">
    <source>
        <dbReference type="RuleBase" id="RU365059"/>
    </source>
</evidence>
<keyword evidence="3 6" id="KW-0547">Nucleotide-binding</keyword>